<reference evidence="1 2" key="1">
    <citation type="submission" date="2013-04" db="EMBL/GenBank/DDBJ databases">
        <title>Hyphomonas sp. T24B3 Genome Sequencing.</title>
        <authorList>
            <person name="Lai Q."/>
            <person name="Shao Z."/>
        </authorList>
    </citation>
    <scope>NUCLEOTIDE SEQUENCE [LARGE SCALE GENOMIC DNA]</scope>
    <source>
        <strain evidence="1 2">T24B3</strain>
    </source>
</reference>
<proteinExistence type="predicted"/>
<keyword evidence="2" id="KW-1185">Reference proteome</keyword>
<evidence type="ECO:0000313" key="1">
    <source>
        <dbReference type="EMBL" id="RAN33097.1"/>
    </source>
</evidence>
<name>A0A8B2PPD7_9PROT</name>
<comment type="caution">
    <text evidence="1">The sequence shown here is derived from an EMBL/GenBank/DDBJ whole genome shotgun (WGS) entry which is preliminary data.</text>
</comment>
<dbReference type="EMBL" id="AWFB01000024">
    <property type="protein sequence ID" value="RAN33097.1"/>
    <property type="molecule type" value="Genomic_DNA"/>
</dbReference>
<dbReference type="AlphaFoldDB" id="A0A8B2PPD7"/>
<dbReference type="Proteomes" id="UP000249123">
    <property type="component" value="Unassembled WGS sequence"/>
</dbReference>
<sequence length="124" mass="14121">MSDPRFAPVYAYVHPVFWPWLWLQLWAIATHQKETGQDFLLNVTRCGFVRIKYVSDVRKPKPKNLYTYEAPAIPAWERPALGSDMPVEFAEDARPLLLSALVDALYAAVADLRAAYREPAPDTS</sequence>
<gene>
    <name evidence="1" type="ORF">HY3_13685</name>
</gene>
<evidence type="ECO:0000313" key="2">
    <source>
        <dbReference type="Proteomes" id="UP000249123"/>
    </source>
</evidence>
<accession>A0A8B2PPD7</accession>
<organism evidence="1 2">
    <name type="scientific">Hyphomonas pacifica</name>
    <dbReference type="NCBI Taxonomy" id="1280941"/>
    <lineage>
        <taxon>Bacteria</taxon>
        <taxon>Pseudomonadati</taxon>
        <taxon>Pseudomonadota</taxon>
        <taxon>Alphaproteobacteria</taxon>
        <taxon>Hyphomonadales</taxon>
        <taxon>Hyphomonadaceae</taxon>
        <taxon>Hyphomonas</taxon>
    </lineage>
</organism>
<protein>
    <submittedName>
        <fullName evidence="1">Uncharacterized protein</fullName>
    </submittedName>
</protein>
<dbReference type="RefSeq" id="WP_112063315.1">
    <property type="nucleotide sequence ID" value="NZ_AWFB01000024.1"/>
</dbReference>